<organism evidence="5 6">
    <name type="scientific">Allopusillimonas soli</name>
    <dbReference type="NCBI Taxonomy" id="659016"/>
    <lineage>
        <taxon>Bacteria</taxon>
        <taxon>Pseudomonadati</taxon>
        <taxon>Pseudomonadota</taxon>
        <taxon>Betaproteobacteria</taxon>
        <taxon>Burkholderiales</taxon>
        <taxon>Alcaligenaceae</taxon>
        <taxon>Allopusillimonas</taxon>
    </lineage>
</organism>
<feature type="domain" description="FecR protein" evidence="2">
    <location>
        <begin position="121"/>
        <end position="217"/>
    </location>
</feature>
<dbReference type="Pfam" id="PF16220">
    <property type="entry name" value="DUF4880"/>
    <property type="match status" value="1"/>
</dbReference>
<keyword evidence="6" id="KW-1185">Reference proteome</keyword>
<dbReference type="PANTHER" id="PTHR30273">
    <property type="entry name" value="PERIPLASMIC SIGNAL SENSOR AND SIGMA FACTOR ACTIVATOR FECR-RELATED"/>
    <property type="match status" value="1"/>
</dbReference>
<sequence>MPSDNPVMRAAAHWMILRREGLSDAQEQQFQEWLQAAPAHQKALTQMESLWERLGELPVDRIRSMNSESGACTGITSSVDAQARPWTRRALMGAGAGVIAAGFAAWVGIRPRHGSPVFQAEYTSARGERQTVNLPDGSHVELDTATSLSVTMYASLRHLWLREGQALFTVAPDPQRRFEVLAGKLRAVATGTCFCVRSTQSGLQAGLATVAVEQGSVSVMQRRDGLLEKWLGDGDGVEIRAGQAVTAYPDGKLGEVISDAAPRYVLWRENRVTFDATTLGEALSEFARYAPLQITFSSPRVAALRISGSYDVRRIDTFLKRLQQVLPVQVRINGYMVQISSDNAI</sequence>
<feature type="domain" description="FecR N-terminal" evidence="3">
    <location>
        <begin position="9"/>
        <end position="50"/>
    </location>
</feature>
<feature type="domain" description="Protein FecR C-terminal" evidence="4">
    <location>
        <begin position="272"/>
        <end position="334"/>
    </location>
</feature>
<dbReference type="AlphaFoldDB" id="A0A853FD37"/>
<dbReference type="Gene3D" id="3.55.50.30">
    <property type="match status" value="1"/>
</dbReference>
<dbReference type="PIRSF" id="PIRSF018266">
    <property type="entry name" value="FecR"/>
    <property type="match status" value="1"/>
</dbReference>
<keyword evidence="1" id="KW-0472">Membrane</keyword>
<evidence type="ECO:0000259" key="4">
    <source>
        <dbReference type="Pfam" id="PF16344"/>
    </source>
</evidence>
<evidence type="ECO:0000256" key="1">
    <source>
        <dbReference type="SAM" id="Phobius"/>
    </source>
</evidence>
<keyword evidence="1" id="KW-1133">Transmembrane helix</keyword>
<protein>
    <submittedName>
        <fullName evidence="5">FecR domain-containing protein</fullName>
    </submittedName>
</protein>
<evidence type="ECO:0000313" key="5">
    <source>
        <dbReference type="EMBL" id="NYT37648.1"/>
    </source>
</evidence>
<name>A0A853FD37_9BURK</name>
<dbReference type="EMBL" id="JACCEW010000003">
    <property type="protein sequence ID" value="NYT37648.1"/>
    <property type="molecule type" value="Genomic_DNA"/>
</dbReference>
<keyword evidence="1" id="KW-0812">Transmembrane</keyword>
<evidence type="ECO:0000259" key="3">
    <source>
        <dbReference type="Pfam" id="PF16220"/>
    </source>
</evidence>
<accession>A0A853FD37</accession>
<evidence type="ECO:0000259" key="2">
    <source>
        <dbReference type="Pfam" id="PF04773"/>
    </source>
</evidence>
<comment type="caution">
    <text evidence="5">The sequence shown here is derived from an EMBL/GenBank/DDBJ whole genome shotgun (WGS) entry which is preliminary data.</text>
</comment>
<dbReference type="RefSeq" id="WP_167668909.1">
    <property type="nucleotide sequence ID" value="NZ_JACCEW010000003.1"/>
</dbReference>
<proteinExistence type="predicted"/>
<dbReference type="InterPro" id="IPR012373">
    <property type="entry name" value="Ferrdict_sens_TM"/>
</dbReference>
<dbReference type="InterPro" id="IPR032623">
    <property type="entry name" value="FecR_N"/>
</dbReference>
<evidence type="ECO:0000313" key="6">
    <source>
        <dbReference type="Proteomes" id="UP000580517"/>
    </source>
</evidence>
<dbReference type="GO" id="GO:0016989">
    <property type="term" value="F:sigma factor antagonist activity"/>
    <property type="evidence" value="ECO:0007669"/>
    <property type="project" value="TreeGrafter"/>
</dbReference>
<dbReference type="Gene3D" id="2.60.120.1440">
    <property type="match status" value="1"/>
</dbReference>
<dbReference type="PANTHER" id="PTHR30273:SF2">
    <property type="entry name" value="PROTEIN FECR"/>
    <property type="match status" value="1"/>
</dbReference>
<dbReference type="Pfam" id="PF04773">
    <property type="entry name" value="FecR"/>
    <property type="match status" value="1"/>
</dbReference>
<dbReference type="InterPro" id="IPR032508">
    <property type="entry name" value="FecR_C"/>
</dbReference>
<dbReference type="InterPro" id="IPR006860">
    <property type="entry name" value="FecR"/>
</dbReference>
<reference evidence="5 6" key="1">
    <citation type="submission" date="2020-07" db="EMBL/GenBank/DDBJ databases">
        <title>Taxonomic revisions and descriptions of new bacterial species based on genomic comparisons in the high-G+C-content subgroup of the family Alcaligenaceae.</title>
        <authorList>
            <person name="Szabo A."/>
            <person name="Felfoldi T."/>
        </authorList>
    </citation>
    <scope>NUCLEOTIDE SEQUENCE [LARGE SCALE GENOMIC DNA]</scope>
    <source>
        <strain evidence="5 6">DSM 25264</strain>
    </source>
</reference>
<feature type="transmembrane region" description="Helical" evidence="1">
    <location>
        <begin position="90"/>
        <end position="109"/>
    </location>
</feature>
<gene>
    <name evidence="5" type="ORF">H0A68_12250</name>
</gene>
<dbReference type="Pfam" id="PF16344">
    <property type="entry name" value="FecR_C"/>
    <property type="match status" value="1"/>
</dbReference>
<dbReference type="Proteomes" id="UP000580517">
    <property type="component" value="Unassembled WGS sequence"/>
</dbReference>